<evidence type="ECO:0000256" key="7">
    <source>
        <dbReference type="PROSITE-ProRule" id="PRU01006"/>
    </source>
</evidence>
<dbReference type="PROSITE" id="PS50236">
    <property type="entry name" value="CHCR"/>
    <property type="match status" value="7"/>
</dbReference>
<keyword evidence="10" id="KW-1185">Reference proteome</keyword>
<evidence type="ECO:0000256" key="4">
    <source>
        <dbReference type="ARBA" id="ARBA00023176"/>
    </source>
</evidence>
<dbReference type="EMBL" id="CAJVPJ010000131">
    <property type="protein sequence ID" value="CAG8483047.1"/>
    <property type="molecule type" value="Genomic_DNA"/>
</dbReference>
<dbReference type="PIRSF" id="PIRSF002290">
    <property type="entry name" value="Clathrin_H_chain"/>
    <property type="match status" value="1"/>
</dbReference>
<dbReference type="GO" id="GO:0030130">
    <property type="term" value="C:clathrin coat of trans-Golgi network vesicle"/>
    <property type="evidence" value="ECO:0007669"/>
    <property type="project" value="InterPro"/>
</dbReference>
<protein>
    <recommendedName>
        <fullName evidence="6">Clathrin heavy chain</fullName>
    </recommendedName>
</protein>
<dbReference type="PANTHER" id="PTHR10292">
    <property type="entry name" value="CLATHRIN HEAVY CHAIN RELATED"/>
    <property type="match status" value="1"/>
</dbReference>
<accession>A0A9N8Z9H7</accession>
<feature type="repeat" description="CHCR" evidence="7">
    <location>
        <begin position="1001"/>
        <end position="1146"/>
    </location>
</feature>
<dbReference type="Proteomes" id="UP000789572">
    <property type="component" value="Unassembled WGS sequence"/>
</dbReference>
<name>A0A9N8Z9H7_9GLOM</name>
<feature type="repeat" description="CHCR" evidence="7">
    <location>
        <begin position="558"/>
        <end position="705"/>
    </location>
</feature>
<dbReference type="Gene3D" id="2.130.10.110">
    <property type="entry name" value="Clathrin heavy-chain terminal domain"/>
    <property type="match status" value="1"/>
</dbReference>
<dbReference type="Pfam" id="PF13838">
    <property type="entry name" value="Clathrin_H_link"/>
    <property type="match status" value="1"/>
</dbReference>
<dbReference type="FunFam" id="1.25.40.10:FF:000082">
    <property type="entry name" value="Clathrin heavy chain"/>
    <property type="match status" value="1"/>
</dbReference>
<proteinExistence type="inferred from homology"/>
<comment type="caution">
    <text evidence="9">The sequence shown here is derived from an EMBL/GenBank/DDBJ whole genome shotgun (WGS) entry which is preliminary data.</text>
</comment>
<feature type="repeat" description="CHCR" evidence="7">
    <location>
        <begin position="708"/>
        <end position="850"/>
    </location>
</feature>
<dbReference type="GO" id="GO:0030132">
    <property type="term" value="C:clathrin coat of coated pit"/>
    <property type="evidence" value="ECO:0007669"/>
    <property type="project" value="InterPro"/>
</dbReference>
<reference evidence="9" key="1">
    <citation type="submission" date="2021-06" db="EMBL/GenBank/DDBJ databases">
        <authorList>
            <person name="Kallberg Y."/>
            <person name="Tangrot J."/>
            <person name="Rosling A."/>
        </authorList>
    </citation>
    <scope>NUCLEOTIDE SEQUENCE</scope>
    <source>
        <strain evidence="9">IA702</strain>
    </source>
</reference>
<dbReference type="FunFam" id="1.25.40.10:FF:000002">
    <property type="entry name" value="Clathrin heavy chain"/>
    <property type="match status" value="1"/>
</dbReference>
<dbReference type="GO" id="GO:0006895">
    <property type="term" value="P:Golgi to endosome transport"/>
    <property type="evidence" value="ECO:0007669"/>
    <property type="project" value="TreeGrafter"/>
</dbReference>
<feature type="coiled-coil region" evidence="8">
    <location>
        <begin position="1625"/>
        <end position="1655"/>
    </location>
</feature>
<sequence>MAAPSAAATTDMIPIILQERLKLSDHGIAKEAIGFRSCSFASDLYITVRNTKPDGRFQVVMIDLHNTSNVRKHDMTAEQVIMSPNGRFLALKAKQTLQLFNLETQSKTGAHEAKDEFEFEFWKWLDDTTLAIITRNSVYHWKVDAEAPQKMFDRYPCLNGTQIIDYAVNDTITWAAVIGIKLSDEHTPGTQRVVGKMQLWNSQYKVSQELDGNAAAFAVLTKEVNGVDVEAPLIVVASRNNPGAGMLRIIETIQAPNGALAKHCNDIPVFFPDDAATDYPVNLTFSKKYGLFLLATKFGYIHLYEVESQTCIYMNRISMESIFRFGEPQESNGLLAVNKGGQVFSVTIDDSILLRYIAEILGKPDLAIRLAIRHDLAGIERLYTEKFMSLYNAGDYENAVVMAAKSPKGFLRTQAVVDRLKTLQPTVAGQPQPIIKYFSTIIHKHPLNQYESVALANIAAQTGKIQIMKQYLEQEKLTSSEELGDVLRPHDPQTAVKVYHNANKHSKVIECLIDLGKYDRITSYAQSVNFQPDYTQILQLIMRRDPDKGAAFAKTLVENQGTSLADIERIVDIFMSQNLIQQVTSFLLDVLQDKDTAEYGHLQTRLLEMNLMHAPQVADAILSNLRFSHYDRATIANLCEKAGLYQRALEHYDDINDIKRVIVHAQGLNREWVVNFFGKLTVDQTLECMTAMLKTNIRENLQVVVQIATKYSELIGPLKLIELFESFKTYEGLYYYLGSIVNLSQDPDVHFKYIQAGVKVGQLKEVERICRESNFYDPEKVKNFLKEAKLPDQLPLIIVCDRFNFVHDLVLFLHQQGLTKYVAEYVQRVNSARTPAVIGGLLDVDCDENVIKNLLLSVTGPVPVDELVEEVENRNRLKLILPWLQLRVNEGSTDPAVYNALAKIYIDSNNNPEAFLKENPYYNSLVVGKYCEKRDPYLAFIAYQRGQCDDDLIKVTNENQMFKHQARYLVKRRELELWKKVLDDNNMHRRALIDQINATVLPETSDPEEVATTVKAFMEADLPIELMALLSKLVLEQTAFSDHTNLQNLLILTAIKADRARVTDLINRLNNYNATNIAEIAINAQLYEEAFLIYKKQEMHIEAVNTLIEHIASIDRAVEYAERADTSEVWSLVAKAQLAGLRIRDSIDSYIRADDPSNFQEVIDYSSRAGKFEDLVRYLQMCRKKVREPMVDSELLFAYAKTERYSDLEEFLKQPNVAQIQIVGERCYEHELYQAAKSLFSSISNWARLASTLVHLGEYQAAVDGARKAGNTKVWKDVHKACLKHDKLRLAHICGLNLIVHAEELEAVIRSYERGGHIEELFSLLEAGLGLERAHMGMFTELAVLYTKYRPEKTDEHLRLFWQRLNIPKVIRGCENACLWKEMVFLYENYEEFDNAALSMMEHSADAWDHDHFKTLIVKVGNLEIYYKALKFYLDEHPLLLNDLLVALTPRVDHTRVVKMFEKSDNVPLIKSYLISVQKENIEAVNEAYNDLAIEEGEYTALRDSIDNFDNFDNFKLASRLEKHERIEFRRIAAHIFRKNKRWSKSIALSKEDRIWDDAIVTASMSRSTEVAEELMLYFLQIGNEEDFTACLYACYDLVRPDVVLENAWRHKKMDFAMPYMIQSLRGAMEKINFLEKSVSELAEKEENREKIESETPVIPLALGNQRLLTQGAGQGIAPQFTGASAYSVNSNMTGFNSY</sequence>
<dbReference type="InterPro" id="IPR016025">
    <property type="entry name" value="Clathrin_H-chain_N"/>
</dbReference>
<dbReference type="InterPro" id="IPR055358">
    <property type="entry name" value="CHCR"/>
</dbReference>
<dbReference type="GO" id="GO:0006886">
    <property type="term" value="P:intracellular protein transport"/>
    <property type="evidence" value="ECO:0007669"/>
    <property type="project" value="UniProtKB-UniRule"/>
</dbReference>
<dbReference type="GO" id="GO:0032051">
    <property type="term" value="F:clathrin light chain binding"/>
    <property type="evidence" value="ECO:0007669"/>
    <property type="project" value="InterPro"/>
</dbReference>
<dbReference type="GO" id="GO:0005198">
    <property type="term" value="F:structural molecule activity"/>
    <property type="evidence" value="ECO:0007669"/>
    <property type="project" value="InterPro"/>
</dbReference>
<dbReference type="PANTHER" id="PTHR10292:SF1">
    <property type="entry name" value="CLATHRIN HEAVY CHAIN"/>
    <property type="match status" value="1"/>
</dbReference>
<organism evidence="9 10">
    <name type="scientific">Paraglomus occultum</name>
    <dbReference type="NCBI Taxonomy" id="144539"/>
    <lineage>
        <taxon>Eukaryota</taxon>
        <taxon>Fungi</taxon>
        <taxon>Fungi incertae sedis</taxon>
        <taxon>Mucoromycota</taxon>
        <taxon>Glomeromycotina</taxon>
        <taxon>Glomeromycetes</taxon>
        <taxon>Paraglomerales</taxon>
        <taxon>Paraglomeraceae</taxon>
        <taxon>Paraglomus</taxon>
    </lineage>
</organism>
<dbReference type="FunFam" id="1.25.40.10:FF:000001">
    <property type="entry name" value="Clathrin heavy chain"/>
    <property type="match status" value="1"/>
</dbReference>
<dbReference type="GO" id="GO:0071439">
    <property type="term" value="C:clathrin complex"/>
    <property type="evidence" value="ECO:0007669"/>
    <property type="project" value="InterPro"/>
</dbReference>
<evidence type="ECO:0000256" key="2">
    <source>
        <dbReference type="ARBA" id="ARBA00022737"/>
    </source>
</evidence>
<feature type="repeat" description="CHCR" evidence="7">
    <location>
        <begin position="1445"/>
        <end position="1588"/>
    </location>
</feature>
<feature type="repeat" description="CHCR" evidence="7">
    <location>
        <begin position="1296"/>
        <end position="1442"/>
    </location>
</feature>
<dbReference type="GO" id="GO:0030479">
    <property type="term" value="C:actin cortical patch"/>
    <property type="evidence" value="ECO:0007669"/>
    <property type="project" value="TreeGrafter"/>
</dbReference>
<dbReference type="SMART" id="SM00299">
    <property type="entry name" value="CLH"/>
    <property type="match status" value="7"/>
</dbReference>
<evidence type="ECO:0000256" key="6">
    <source>
        <dbReference type="PIRNR" id="PIRNR002290"/>
    </source>
</evidence>
<dbReference type="SUPFAM" id="SSF50989">
    <property type="entry name" value="Clathrin heavy-chain terminal domain"/>
    <property type="match status" value="1"/>
</dbReference>
<dbReference type="InterPro" id="IPR000547">
    <property type="entry name" value="Clathrin_H-chain/VPS_repeat"/>
</dbReference>
<evidence type="ECO:0000256" key="5">
    <source>
        <dbReference type="ARBA" id="ARBA00023329"/>
    </source>
</evidence>
<evidence type="ECO:0000256" key="8">
    <source>
        <dbReference type="SAM" id="Coils"/>
    </source>
</evidence>
<comment type="subcellular location">
    <subcellularLocation>
        <location evidence="6">Cytoplasmic vesicle membrane</location>
        <topology evidence="6">Peripheral membrane protein</topology>
        <orientation evidence="6">Cytoplasmic side</orientation>
    </subcellularLocation>
    <subcellularLocation>
        <location evidence="6">Membrane</location>
        <location evidence="6">Coated pit</location>
        <topology evidence="6">Peripheral membrane protein</topology>
        <orientation evidence="6">Cytoplasmic side</orientation>
    </subcellularLocation>
</comment>
<dbReference type="InterPro" id="IPR016341">
    <property type="entry name" value="Clathrin_heavy_chain"/>
</dbReference>
<dbReference type="Gene3D" id="1.25.40.10">
    <property type="entry name" value="Tetratricopeptide repeat domain"/>
    <property type="match status" value="4"/>
</dbReference>
<dbReference type="SUPFAM" id="SSF48371">
    <property type="entry name" value="ARM repeat"/>
    <property type="match status" value="6"/>
</dbReference>
<feature type="repeat" description="CHCR" evidence="7">
    <location>
        <begin position="1150"/>
        <end position="1291"/>
    </location>
</feature>
<comment type="similarity">
    <text evidence="1 6">Belongs to the clathrin heavy chain family.</text>
</comment>
<dbReference type="InterPro" id="IPR016024">
    <property type="entry name" value="ARM-type_fold"/>
</dbReference>
<dbReference type="Gene3D" id="1.25.40.730">
    <property type="match status" value="1"/>
</dbReference>
<gene>
    <name evidence="9" type="ORF">POCULU_LOCUS1656</name>
</gene>
<dbReference type="InterPro" id="IPR011990">
    <property type="entry name" value="TPR-like_helical_dom_sf"/>
</dbReference>
<dbReference type="GO" id="GO:0006898">
    <property type="term" value="P:receptor-mediated endocytosis"/>
    <property type="evidence" value="ECO:0007669"/>
    <property type="project" value="TreeGrafter"/>
</dbReference>
<evidence type="ECO:0000313" key="10">
    <source>
        <dbReference type="Proteomes" id="UP000789572"/>
    </source>
</evidence>
<keyword evidence="2" id="KW-0677">Repeat</keyword>
<feature type="repeat" description="CHCR" evidence="7">
    <location>
        <begin position="855"/>
        <end position="994"/>
    </location>
</feature>
<keyword evidence="5 6" id="KW-0968">Cytoplasmic vesicle</keyword>
<evidence type="ECO:0000256" key="1">
    <source>
        <dbReference type="ARBA" id="ARBA00009535"/>
    </source>
</evidence>
<evidence type="ECO:0000313" key="9">
    <source>
        <dbReference type="EMBL" id="CAG8483047.1"/>
    </source>
</evidence>
<dbReference type="FunFam" id="1.25.40.10:FF:000005">
    <property type="entry name" value="Clathrin heavy chain"/>
    <property type="match status" value="1"/>
</dbReference>
<dbReference type="GO" id="GO:0005829">
    <property type="term" value="C:cytosol"/>
    <property type="evidence" value="ECO:0007669"/>
    <property type="project" value="GOC"/>
</dbReference>
<dbReference type="Pfam" id="PF00637">
    <property type="entry name" value="Clathrin"/>
    <property type="match status" value="7"/>
</dbReference>
<dbReference type="OrthoDB" id="2113814at2759"/>
<keyword evidence="8" id="KW-0175">Coiled coil</keyword>
<evidence type="ECO:0000256" key="3">
    <source>
        <dbReference type="ARBA" id="ARBA00023136"/>
    </source>
</evidence>
<keyword evidence="4 6" id="KW-0168">Coated pit</keyword>
<comment type="function">
    <text evidence="6">Clathrin is the major protein of the polyhedral coat of coated pits and vesicles.</text>
</comment>
<keyword evidence="3 6" id="KW-0472">Membrane</keyword>